<evidence type="ECO:0000313" key="2">
    <source>
        <dbReference type="Proteomes" id="UP001525890"/>
    </source>
</evidence>
<protein>
    <submittedName>
        <fullName evidence="1">Uncharacterized protein</fullName>
    </submittedName>
</protein>
<dbReference type="RefSeq" id="WP_368007357.1">
    <property type="nucleotide sequence ID" value="NZ_JAMXFF010000023.1"/>
</dbReference>
<reference evidence="1 2" key="1">
    <citation type="journal article" date="2022" name="Front. Microbiol.">
        <title>High genomic differentiation and limited gene flow indicate recent cryptic speciation within the genus Laspinema (cyanobacteria).</title>
        <authorList>
            <person name="Stanojkovic A."/>
            <person name="Skoupy S."/>
            <person name="Skaloud P."/>
            <person name="Dvorak P."/>
        </authorList>
    </citation>
    <scope>NUCLEOTIDE SEQUENCE [LARGE SCALE GENOMIC DNA]</scope>
    <source>
        <strain evidence="1 2">D2a</strain>
    </source>
</reference>
<keyword evidence="2" id="KW-1185">Reference proteome</keyword>
<dbReference type="Proteomes" id="UP001525890">
    <property type="component" value="Unassembled WGS sequence"/>
</dbReference>
<proteinExistence type="predicted"/>
<organism evidence="1 2">
    <name type="scientific">Laspinema palackyanum D2a</name>
    <dbReference type="NCBI Taxonomy" id="2953684"/>
    <lineage>
        <taxon>Bacteria</taxon>
        <taxon>Bacillati</taxon>
        <taxon>Cyanobacteriota</taxon>
        <taxon>Cyanophyceae</taxon>
        <taxon>Oscillatoriophycideae</taxon>
        <taxon>Oscillatoriales</taxon>
        <taxon>Laspinemataceae</taxon>
        <taxon>Laspinema</taxon>
        <taxon>Laspinema palackyanum</taxon>
    </lineage>
</organism>
<dbReference type="EMBL" id="JAMXFF010000023">
    <property type="protein sequence ID" value="MCT7967797.1"/>
    <property type="molecule type" value="Genomic_DNA"/>
</dbReference>
<name>A0ABT2MSU4_9CYAN</name>
<gene>
    <name evidence="1" type="ORF">NG799_15755</name>
</gene>
<comment type="caution">
    <text evidence="1">The sequence shown here is derived from an EMBL/GenBank/DDBJ whole genome shotgun (WGS) entry which is preliminary data.</text>
</comment>
<accession>A0ABT2MSU4</accession>
<sequence length="120" mass="14468">MDYWDIKRRVNKLIVEELEIELNRKIYLIARYLIEQLGREGNDLVDYLVREDAYFLEELIEIDIKGLSSKGKLAYDNVINYLLEEDNTVEEEMSQEALKRAIEVSEELFREELEDRYRET</sequence>
<evidence type="ECO:0000313" key="1">
    <source>
        <dbReference type="EMBL" id="MCT7967797.1"/>
    </source>
</evidence>